<dbReference type="Proteomes" id="UP001595758">
    <property type="component" value="Unassembled WGS sequence"/>
</dbReference>
<feature type="signal peptide" evidence="1">
    <location>
        <begin position="1"/>
        <end position="19"/>
    </location>
</feature>
<dbReference type="EMBL" id="JBHSAB010000026">
    <property type="protein sequence ID" value="MFC3909639.1"/>
    <property type="molecule type" value="Genomic_DNA"/>
</dbReference>
<feature type="domain" description="DUF4785" evidence="2">
    <location>
        <begin position="34"/>
        <end position="172"/>
    </location>
</feature>
<dbReference type="Gene3D" id="2.60.40.3870">
    <property type="entry name" value="Uncharacterised protein PF16024, DUF4785"/>
    <property type="match status" value="1"/>
</dbReference>
<feature type="chain" id="PRO_5046712978" evidence="1">
    <location>
        <begin position="20"/>
        <end position="389"/>
    </location>
</feature>
<name>A0ABV8CI17_9GAMM</name>
<accession>A0ABV8CI17</accession>
<proteinExistence type="predicted"/>
<keyword evidence="6" id="KW-1185">Reference proteome</keyword>
<comment type="caution">
    <text evidence="5">The sequence shown here is derived from an EMBL/GenBank/DDBJ whole genome shotgun (WGS) entry which is preliminary data.</text>
</comment>
<evidence type="ECO:0000259" key="4">
    <source>
        <dbReference type="Pfam" id="PF20943"/>
    </source>
</evidence>
<dbReference type="InterPro" id="IPR048296">
    <property type="entry name" value="DUF4785_central"/>
</dbReference>
<dbReference type="Pfam" id="PF20942">
    <property type="entry name" value="DUF4785_2nd"/>
    <property type="match status" value="1"/>
</dbReference>
<evidence type="ECO:0000313" key="5">
    <source>
        <dbReference type="EMBL" id="MFC3909639.1"/>
    </source>
</evidence>
<gene>
    <name evidence="5" type="ORF">ACFORL_11215</name>
</gene>
<sequence>MKLSCYGLGLSFWLPQAFAITLPEYPVQAYDCDKCELLSREPLTARWPVSLKNTQSEVQHQQISTRYYLETTLAKLQQGINISTTAPGAVIHLTASGHTLHGSSLRFDIEKNGRSWSFQEATEQPAGEYQIAPEQNGTLIKLKPELGFGNFTIKSHSVNSNGQTPVRVHVSEPASDFVLTVETDKAYYQTDDTLVATVNLSDKTGSYPIDRLTMSILTGNGQTITLEPEKIANNRYQAKYPLKSLVNPAGKSDYVEVQIDTSIEGNTIKRHGHTAFSYRIPSAAIVEIKQTPGQAFNFSAALNTATGSRYALQAVLYGTDKNGNLKGVETVQAAQWLPAGKSTIRFSFTEDIAKQLKAPYYVGSLQLIDYGQLKQVYHYSKLIEITQTA</sequence>
<reference evidence="6" key="1">
    <citation type="journal article" date="2019" name="Int. J. Syst. Evol. Microbiol.">
        <title>The Global Catalogue of Microorganisms (GCM) 10K type strain sequencing project: providing services to taxonomists for standard genome sequencing and annotation.</title>
        <authorList>
            <consortium name="The Broad Institute Genomics Platform"/>
            <consortium name="The Broad Institute Genome Sequencing Center for Infectious Disease"/>
            <person name="Wu L."/>
            <person name="Ma J."/>
        </authorList>
    </citation>
    <scope>NUCLEOTIDE SEQUENCE [LARGE SCALE GENOMIC DNA]</scope>
    <source>
        <strain evidence="6">CCUG 59858</strain>
    </source>
</reference>
<protein>
    <submittedName>
        <fullName evidence="5">DUF4785 domain-containing protein</fullName>
    </submittedName>
</protein>
<dbReference type="InterPro" id="IPR048295">
    <property type="entry name" value="DUF4785_C"/>
</dbReference>
<evidence type="ECO:0000256" key="1">
    <source>
        <dbReference type="SAM" id="SignalP"/>
    </source>
</evidence>
<dbReference type="InterPro" id="IPR031979">
    <property type="entry name" value="DUF4785_N"/>
</dbReference>
<keyword evidence="1" id="KW-0732">Signal</keyword>
<organism evidence="5 6">
    <name type="scientific">Legionella dresdenensis</name>
    <dbReference type="NCBI Taxonomy" id="450200"/>
    <lineage>
        <taxon>Bacteria</taxon>
        <taxon>Pseudomonadati</taxon>
        <taxon>Pseudomonadota</taxon>
        <taxon>Gammaproteobacteria</taxon>
        <taxon>Legionellales</taxon>
        <taxon>Legionellaceae</taxon>
        <taxon>Legionella</taxon>
    </lineage>
</organism>
<evidence type="ECO:0000259" key="2">
    <source>
        <dbReference type="Pfam" id="PF16024"/>
    </source>
</evidence>
<evidence type="ECO:0000259" key="3">
    <source>
        <dbReference type="Pfam" id="PF20942"/>
    </source>
</evidence>
<dbReference type="Gene3D" id="2.60.120.1370">
    <property type="match status" value="1"/>
</dbReference>
<dbReference type="Pfam" id="PF20943">
    <property type="entry name" value="DUF4785_3rd"/>
    <property type="match status" value="1"/>
</dbReference>
<feature type="domain" description="DUF4785" evidence="4">
    <location>
        <begin position="282"/>
        <end position="385"/>
    </location>
</feature>
<dbReference type="RefSeq" id="WP_382344048.1">
    <property type="nucleotide sequence ID" value="NZ_JBHSAB010000026.1"/>
</dbReference>
<feature type="domain" description="DUF4785" evidence="3">
    <location>
        <begin position="176"/>
        <end position="278"/>
    </location>
</feature>
<evidence type="ECO:0000313" key="6">
    <source>
        <dbReference type="Proteomes" id="UP001595758"/>
    </source>
</evidence>
<dbReference type="Pfam" id="PF16024">
    <property type="entry name" value="DUF4785_1st"/>
    <property type="match status" value="1"/>
</dbReference>